<name>A0A2C6L7X7_9APIC</name>
<keyword evidence="2" id="KW-1185">Reference proteome</keyword>
<dbReference type="VEuPathDB" id="ToxoDB:CSUI_002836"/>
<reference evidence="1 2" key="1">
    <citation type="journal article" date="2017" name="Int. J. Parasitol.">
        <title>The genome of the protozoan parasite Cystoisospora suis and a reverse vaccinology approach to identify vaccine candidates.</title>
        <authorList>
            <person name="Palmieri N."/>
            <person name="Shrestha A."/>
            <person name="Ruttkowski B."/>
            <person name="Beck T."/>
            <person name="Vogl C."/>
            <person name="Tomley F."/>
            <person name="Blake D.P."/>
            <person name="Joachim A."/>
        </authorList>
    </citation>
    <scope>NUCLEOTIDE SEQUENCE [LARGE SCALE GENOMIC DNA]</scope>
    <source>
        <strain evidence="1 2">Wien I</strain>
    </source>
</reference>
<evidence type="ECO:0000313" key="1">
    <source>
        <dbReference type="EMBL" id="PHJ23326.1"/>
    </source>
</evidence>
<protein>
    <submittedName>
        <fullName evidence="1">Uncharacterized protein</fullName>
    </submittedName>
</protein>
<gene>
    <name evidence="1" type="ORF">CSUI_002836</name>
</gene>
<dbReference type="GeneID" id="94426246"/>
<dbReference type="Proteomes" id="UP000221165">
    <property type="component" value="Unassembled WGS sequence"/>
</dbReference>
<feature type="non-terminal residue" evidence="1">
    <location>
        <position position="1"/>
    </location>
</feature>
<dbReference type="AlphaFoldDB" id="A0A2C6L7X7"/>
<comment type="caution">
    <text evidence="1">The sequence shown here is derived from an EMBL/GenBank/DDBJ whole genome shotgun (WGS) entry which is preliminary data.</text>
</comment>
<proteinExistence type="predicted"/>
<accession>A0A2C6L7X7</accession>
<dbReference type="EMBL" id="MIGC01001201">
    <property type="protein sequence ID" value="PHJ23326.1"/>
    <property type="molecule type" value="Genomic_DNA"/>
</dbReference>
<evidence type="ECO:0000313" key="2">
    <source>
        <dbReference type="Proteomes" id="UP000221165"/>
    </source>
</evidence>
<dbReference type="RefSeq" id="XP_067925002.1">
    <property type="nucleotide sequence ID" value="XM_068063035.1"/>
</dbReference>
<sequence length="44" mass="5093">RRHLSSSSSFSFLIFFFFLSFVRSYLFVSSSQSLGYRSTDVLVS</sequence>
<organism evidence="1 2">
    <name type="scientific">Cystoisospora suis</name>
    <dbReference type="NCBI Taxonomy" id="483139"/>
    <lineage>
        <taxon>Eukaryota</taxon>
        <taxon>Sar</taxon>
        <taxon>Alveolata</taxon>
        <taxon>Apicomplexa</taxon>
        <taxon>Conoidasida</taxon>
        <taxon>Coccidia</taxon>
        <taxon>Eucoccidiorida</taxon>
        <taxon>Eimeriorina</taxon>
        <taxon>Sarcocystidae</taxon>
        <taxon>Cystoisospora</taxon>
    </lineage>
</organism>